<keyword evidence="3" id="KW-1185">Reference proteome</keyword>
<evidence type="ECO:0000313" key="2">
    <source>
        <dbReference type="EMBL" id="AOW47035.1"/>
    </source>
</evidence>
<sequence>MTEIRYFLMLYVRSVRLIWRQITNFQKGSKEGMVEIRGDKDWDIPTFFMDPCAGRDQVVNAVQAGGWKHFETPMPQYFAAAVKQAQKGLIVDVGANTGFYSLLSLCVSRRMKVCAYEPFPPVFKILQENIIQNGFSKRVTISPFAVSNANAVSTLYVPDAGHGLVETSASLNAEFKEHIGGHQSVTVRKLDDLHPRGSKVAIVKVDAEGHDLDVLLGAETLIKRDRPIVFVEVLPRADQTGLTDLLQRCGYQDVALLPNGASQPGNRVVYEAQAWNHMWVPQEKVIPTV</sequence>
<dbReference type="SUPFAM" id="SSF53335">
    <property type="entry name" value="S-adenosyl-L-methionine-dependent methyltransferases"/>
    <property type="match status" value="1"/>
</dbReference>
<dbReference type="EMBL" id="CP015164">
    <property type="protein sequence ID" value="AOW47035.1"/>
    <property type="molecule type" value="Genomic_DNA"/>
</dbReference>
<reference evidence="3" key="1">
    <citation type="submission" date="2016-04" db="EMBL/GenBank/DDBJ databases">
        <authorList>
            <person name="Jeon C.O."/>
            <person name="Cho G.Y."/>
            <person name="Jeong H.I."/>
            <person name="Kim K.H."/>
        </authorList>
    </citation>
    <scope>NUCLEOTIDE SEQUENCE [LARGE SCALE GENOMIC DNA]</scope>
    <source>
        <strain evidence="3">LMG 1590</strain>
    </source>
</reference>
<dbReference type="NCBIfam" id="TIGR01444">
    <property type="entry name" value="fkbM_fam"/>
    <property type="match status" value="1"/>
</dbReference>
<dbReference type="PANTHER" id="PTHR34203:SF15">
    <property type="entry name" value="SLL1173 PROTEIN"/>
    <property type="match status" value="1"/>
</dbReference>
<organism evidence="2 3">
    <name type="scientific">Acetobacter ascendens</name>
    <dbReference type="NCBI Taxonomy" id="481146"/>
    <lineage>
        <taxon>Bacteria</taxon>
        <taxon>Pseudomonadati</taxon>
        <taxon>Pseudomonadota</taxon>
        <taxon>Alphaproteobacteria</taxon>
        <taxon>Acetobacterales</taxon>
        <taxon>Acetobacteraceae</taxon>
        <taxon>Acetobacter</taxon>
    </lineage>
</organism>
<dbReference type="Gene3D" id="3.40.50.150">
    <property type="entry name" value="Vaccinia Virus protein VP39"/>
    <property type="match status" value="1"/>
</dbReference>
<dbReference type="InterPro" id="IPR052514">
    <property type="entry name" value="SAM-dependent_MTase"/>
</dbReference>
<proteinExistence type="predicted"/>
<gene>
    <name evidence="2" type="ORF">A4S02_09955</name>
</gene>
<evidence type="ECO:0000259" key="1">
    <source>
        <dbReference type="Pfam" id="PF05050"/>
    </source>
</evidence>
<dbReference type="Pfam" id="PF05050">
    <property type="entry name" value="Methyltransf_21"/>
    <property type="match status" value="1"/>
</dbReference>
<dbReference type="PANTHER" id="PTHR34203">
    <property type="entry name" value="METHYLTRANSFERASE, FKBM FAMILY PROTEIN"/>
    <property type="match status" value="1"/>
</dbReference>
<dbReference type="InterPro" id="IPR029063">
    <property type="entry name" value="SAM-dependent_MTases_sf"/>
</dbReference>
<evidence type="ECO:0000313" key="3">
    <source>
        <dbReference type="Proteomes" id="UP000175973"/>
    </source>
</evidence>
<dbReference type="Proteomes" id="UP000175973">
    <property type="component" value="Chromosome"/>
</dbReference>
<dbReference type="KEGG" id="aasc:A4S02_09955"/>
<accession>A0A1D8QXG4</accession>
<protein>
    <recommendedName>
        <fullName evidence="1">Methyltransferase FkbM domain-containing protein</fullName>
    </recommendedName>
</protein>
<dbReference type="InterPro" id="IPR006342">
    <property type="entry name" value="FkbM_mtfrase"/>
</dbReference>
<name>A0A1D8QXG4_9PROT</name>
<dbReference type="AlphaFoldDB" id="A0A1D8QXG4"/>
<feature type="domain" description="Methyltransferase FkbM" evidence="1">
    <location>
        <begin position="92"/>
        <end position="252"/>
    </location>
</feature>